<protein>
    <recommendedName>
        <fullName evidence="9">Major facilitator superfamily (MFS) profile domain-containing protein</fullName>
    </recommendedName>
</protein>
<dbReference type="InterPro" id="IPR003663">
    <property type="entry name" value="Sugar/inositol_transpt"/>
</dbReference>
<feature type="transmembrane region" description="Helical" evidence="8">
    <location>
        <begin position="238"/>
        <end position="257"/>
    </location>
</feature>
<feature type="transmembrane region" description="Helical" evidence="8">
    <location>
        <begin position="380"/>
        <end position="401"/>
    </location>
</feature>
<feature type="transmembrane region" description="Helical" evidence="8">
    <location>
        <begin position="413"/>
        <end position="433"/>
    </location>
</feature>
<name>A0A9W8V6Q5_9HYPO</name>
<proteinExistence type="inferred from homology"/>
<feature type="transmembrane region" description="Helical" evidence="8">
    <location>
        <begin position="59"/>
        <end position="87"/>
    </location>
</feature>
<evidence type="ECO:0000259" key="9">
    <source>
        <dbReference type="PROSITE" id="PS50850"/>
    </source>
</evidence>
<keyword evidence="11" id="KW-1185">Reference proteome</keyword>
<sequence length="545" mass="60239">MATDKIASGQHIEMTQGSGLEAQDAKNELAIAEGAHLATEDEHSMTALQAFKRYRKACLWSMVFSLTIIMDGYDTAILGSLQAFPAFRYRFGHPVGDGSQYQLQPKWQAALGLSNPLGNLIGVYINSFLTERIGHRKTLLCTLVYLTGIIFITFFSRNIEMMFSGSLLSGLAWGVFTTMAPAYASEVCPVVLRSYMETWVVTCWGIGQFISFGLLKAFSHEETDPWAWRIPIAVQWTWPLIIIPLVCFAPESPWWLVRKGRIAEAEKSVLRLSDHDAAGAQRAVALMIQTNNLEKAMGEGTGMLDCFKGTNLWRTEIACAAWTIQQLSGFVVSGYGTYFFQQAGLKTADAFSMSVGQAGIHLVCNLIALPVTGRFGRRRLFLIGIVGMAVMWFIIGFAALAPASAAQGFGESAVYLVWYCIYQITVGPGAYIIVGETSTTRLRSHTIGLARNCYNIASIINTVVGPYILNPTAGNWKGKSGFLTGSILVVCFVWAFFRLPEMRGRTYEELDILFGLDLSAREFKHQPVDVATRETVKEATEEQMQ</sequence>
<keyword evidence="5 8" id="KW-1133">Transmembrane helix</keyword>
<dbReference type="InterPro" id="IPR020846">
    <property type="entry name" value="MFS_dom"/>
</dbReference>
<evidence type="ECO:0000256" key="7">
    <source>
        <dbReference type="RuleBase" id="RU003346"/>
    </source>
</evidence>
<dbReference type="InterPro" id="IPR005829">
    <property type="entry name" value="Sugar_transporter_CS"/>
</dbReference>
<evidence type="ECO:0000256" key="6">
    <source>
        <dbReference type="ARBA" id="ARBA00023136"/>
    </source>
</evidence>
<evidence type="ECO:0000256" key="8">
    <source>
        <dbReference type="SAM" id="Phobius"/>
    </source>
</evidence>
<dbReference type="NCBIfam" id="TIGR00879">
    <property type="entry name" value="SP"/>
    <property type="match status" value="1"/>
</dbReference>
<dbReference type="PROSITE" id="PS00217">
    <property type="entry name" value="SUGAR_TRANSPORT_2"/>
    <property type="match status" value="1"/>
</dbReference>
<dbReference type="InterPro" id="IPR005828">
    <property type="entry name" value="MFS_sugar_transport-like"/>
</dbReference>
<dbReference type="Proteomes" id="UP001152087">
    <property type="component" value="Unassembled WGS sequence"/>
</dbReference>
<dbReference type="PANTHER" id="PTHR48022:SF2">
    <property type="entry name" value="PLASTIDIC GLUCOSE TRANSPORTER 4"/>
    <property type="match status" value="1"/>
</dbReference>
<evidence type="ECO:0000313" key="11">
    <source>
        <dbReference type="Proteomes" id="UP001152087"/>
    </source>
</evidence>
<dbReference type="Gene3D" id="1.20.1250.20">
    <property type="entry name" value="MFS general substrate transporter like domains"/>
    <property type="match status" value="1"/>
</dbReference>
<accession>A0A9W8V6Q5</accession>
<dbReference type="InterPro" id="IPR050360">
    <property type="entry name" value="MFS_Sugar_Transporters"/>
</dbReference>
<feature type="domain" description="Major facilitator superfamily (MFS) profile" evidence="9">
    <location>
        <begin position="60"/>
        <end position="503"/>
    </location>
</feature>
<evidence type="ECO:0000256" key="2">
    <source>
        <dbReference type="ARBA" id="ARBA00010992"/>
    </source>
</evidence>
<keyword evidence="6 8" id="KW-0472">Membrane</keyword>
<gene>
    <name evidence="10" type="ORF">NW755_002733</name>
</gene>
<feature type="transmembrane region" description="Helical" evidence="8">
    <location>
        <begin position="107"/>
        <end position="126"/>
    </location>
</feature>
<dbReference type="SUPFAM" id="SSF103473">
    <property type="entry name" value="MFS general substrate transporter"/>
    <property type="match status" value="1"/>
</dbReference>
<dbReference type="GO" id="GO:0005351">
    <property type="term" value="F:carbohydrate:proton symporter activity"/>
    <property type="evidence" value="ECO:0007669"/>
    <property type="project" value="TreeGrafter"/>
</dbReference>
<comment type="similarity">
    <text evidence="2 7">Belongs to the major facilitator superfamily. Sugar transporter (TC 2.A.1.1) family.</text>
</comment>
<comment type="subcellular location">
    <subcellularLocation>
        <location evidence="1">Membrane</location>
        <topology evidence="1">Multi-pass membrane protein</topology>
    </subcellularLocation>
</comment>
<organism evidence="10 11">
    <name type="scientific">Fusarium falciforme</name>
    <dbReference type="NCBI Taxonomy" id="195108"/>
    <lineage>
        <taxon>Eukaryota</taxon>
        <taxon>Fungi</taxon>
        <taxon>Dikarya</taxon>
        <taxon>Ascomycota</taxon>
        <taxon>Pezizomycotina</taxon>
        <taxon>Sordariomycetes</taxon>
        <taxon>Hypocreomycetidae</taxon>
        <taxon>Hypocreales</taxon>
        <taxon>Nectriaceae</taxon>
        <taxon>Fusarium</taxon>
        <taxon>Fusarium solani species complex</taxon>
    </lineage>
</organism>
<feature type="transmembrane region" description="Helical" evidence="8">
    <location>
        <begin position="162"/>
        <end position="184"/>
    </location>
</feature>
<feature type="transmembrane region" description="Helical" evidence="8">
    <location>
        <begin position="196"/>
        <end position="218"/>
    </location>
</feature>
<feature type="transmembrane region" description="Helical" evidence="8">
    <location>
        <begin position="138"/>
        <end position="156"/>
    </location>
</feature>
<evidence type="ECO:0000256" key="3">
    <source>
        <dbReference type="ARBA" id="ARBA00022448"/>
    </source>
</evidence>
<keyword evidence="4 8" id="KW-0812">Transmembrane</keyword>
<dbReference type="Pfam" id="PF00083">
    <property type="entry name" value="Sugar_tr"/>
    <property type="match status" value="1"/>
</dbReference>
<feature type="transmembrane region" description="Helical" evidence="8">
    <location>
        <begin position="453"/>
        <end position="469"/>
    </location>
</feature>
<dbReference type="GO" id="GO:0016020">
    <property type="term" value="C:membrane"/>
    <property type="evidence" value="ECO:0007669"/>
    <property type="project" value="UniProtKB-SubCell"/>
</dbReference>
<dbReference type="InterPro" id="IPR036259">
    <property type="entry name" value="MFS_trans_sf"/>
</dbReference>
<reference evidence="10" key="1">
    <citation type="submission" date="2022-09" db="EMBL/GenBank/DDBJ databases">
        <title>Fusarium specimens isolated from Avocado Roots.</title>
        <authorList>
            <person name="Stajich J."/>
            <person name="Roper C."/>
            <person name="Heimlech-Rivalta G."/>
        </authorList>
    </citation>
    <scope>NUCLEOTIDE SEQUENCE</scope>
    <source>
        <strain evidence="10">A02</strain>
    </source>
</reference>
<dbReference type="FunFam" id="1.20.1250.20:FF:000078">
    <property type="entry name" value="MFS maltose transporter, putative"/>
    <property type="match status" value="1"/>
</dbReference>
<comment type="caution">
    <text evidence="10">The sequence shown here is derived from an EMBL/GenBank/DDBJ whole genome shotgun (WGS) entry which is preliminary data.</text>
</comment>
<evidence type="ECO:0000313" key="10">
    <source>
        <dbReference type="EMBL" id="KAJ4195317.1"/>
    </source>
</evidence>
<keyword evidence="3 7" id="KW-0813">Transport</keyword>
<dbReference type="PROSITE" id="PS50850">
    <property type="entry name" value="MFS"/>
    <property type="match status" value="1"/>
</dbReference>
<dbReference type="EMBL" id="JAOQAV010000004">
    <property type="protein sequence ID" value="KAJ4195317.1"/>
    <property type="molecule type" value="Genomic_DNA"/>
</dbReference>
<evidence type="ECO:0000256" key="5">
    <source>
        <dbReference type="ARBA" id="ARBA00022989"/>
    </source>
</evidence>
<feature type="transmembrane region" description="Helical" evidence="8">
    <location>
        <begin position="481"/>
        <end position="497"/>
    </location>
</feature>
<evidence type="ECO:0000256" key="4">
    <source>
        <dbReference type="ARBA" id="ARBA00022692"/>
    </source>
</evidence>
<dbReference type="PANTHER" id="PTHR48022">
    <property type="entry name" value="PLASTIDIC GLUCOSE TRANSPORTER 4"/>
    <property type="match status" value="1"/>
</dbReference>
<evidence type="ECO:0000256" key="1">
    <source>
        <dbReference type="ARBA" id="ARBA00004141"/>
    </source>
</evidence>
<dbReference type="AlphaFoldDB" id="A0A9W8V6Q5"/>